<name>W0F4T4_9BACT</name>
<protein>
    <recommendedName>
        <fullName evidence="4">DUF4249 domain-containing protein</fullName>
    </recommendedName>
</protein>
<dbReference type="RefSeq" id="WP_008582646.1">
    <property type="nucleotide sequence ID" value="NZ_CP007035.1"/>
</dbReference>
<sequence>MKRFKRNLLLLIVLGAMSAGCQKVIHLSIEGVAKKYVIEATVADNTDFYNVIISQTLNIADSNLFRGVPNALVTISEDGKTPVPLADKGNGIYHANVSGRPGHTYNLVVKVDGQVFTASSTMPVKVPLDSVYINERPFLGRMQKIAAVAFTDPPGEGNAYRFTQYVNDRKEITIFVTNDKLFDGRSVSYELLVFSSDEESDLKTGDHLKVEMRCISMDNYMYWYSLSQSALGQNQSASPGNPVTNITGGALGHFSANTYATKTIIVR</sequence>
<dbReference type="HOGENOM" id="CLU_079066_1_0_10"/>
<dbReference type="EMBL" id="CP007035">
    <property type="protein sequence ID" value="AHF18090.1"/>
    <property type="molecule type" value="Genomic_DNA"/>
</dbReference>
<dbReference type="STRING" id="929713.NIASO_20330"/>
<proteinExistence type="predicted"/>
<dbReference type="eggNOG" id="ENOG502ZCA0">
    <property type="taxonomic scope" value="Bacteria"/>
</dbReference>
<dbReference type="Proteomes" id="UP000003586">
    <property type="component" value="Chromosome"/>
</dbReference>
<keyword evidence="1" id="KW-0732">Signal</keyword>
<gene>
    <name evidence="2" type="ORF">NIASO_20330</name>
</gene>
<feature type="signal peptide" evidence="1">
    <location>
        <begin position="1"/>
        <end position="18"/>
    </location>
</feature>
<accession>W0F4T4</accession>
<evidence type="ECO:0000313" key="3">
    <source>
        <dbReference type="Proteomes" id="UP000003586"/>
    </source>
</evidence>
<dbReference type="Pfam" id="PF14054">
    <property type="entry name" value="DUF4249"/>
    <property type="match status" value="1"/>
</dbReference>
<reference evidence="2 3" key="1">
    <citation type="submission" date="2013-12" db="EMBL/GenBank/DDBJ databases">
        <authorList>
            <consortium name="DOE Joint Genome Institute"/>
            <person name="Eisen J."/>
            <person name="Huntemann M."/>
            <person name="Han J."/>
            <person name="Chen A."/>
            <person name="Kyrpides N."/>
            <person name="Mavromatis K."/>
            <person name="Markowitz V."/>
            <person name="Palaniappan K."/>
            <person name="Ivanova N."/>
            <person name="Schaumberg A."/>
            <person name="Pati A."/>
            <person name="Liolios K."/>
            <person name="Nordberg H.P."/>
            <person name="Cantor M.N."/>
            <person name="Hua S.X."/>
            <person name="Woyke T."/>
        </authorList>
    </citation>
    <scope>NUCLEOTIDE SEQUENCE [LARGE SCALE GENOMIC DNA]</scope>
    <source>
        <strain evidence="3">DSM 19437</strain>
    </source>
</reference>
<keyword evidence="3" id="KW-1185">Reference proteome</keyword>
<organism evidence="2 3">
    <name type="scientific">Niabella soli DSM 19437</name>
    <dbReference type="NCBI Taxonomy" id="929713"/>
    <lineage>
        <taxon>Bacteria</taxon>
        <taxon>Pseudomonadati</taxon>
        <taxon>Bacteroidota</taxon>
        <taxon>Chitinophagia</taxon>
        <taxon>Chitinophagales</taxon>
        <taxon>Chitinophagaceae</taxon>
        <taxon>Niabella</taxon>
    </lineage>
</organism>
<evidence type="ECO:0000256" key="1">
    <source>
        <dbReference type="SAM" id="SignalP"/>
    </source>
</evidence>
<dbReference type="InterPro" id="IPR025345">
    <property type="entry name" value="DUF4249"/>
</dbReference>
<dbReference type="OrthoDB" id="637707at2"/>
<evidence type="ECO:0008006" key="4">
    <source>
        <dbReference type="Google" id="ProtNLM"/>
    </source>
</evidence>
<dbReference type="KEGG" id="nso:NIASO_20330"/>
<feature type="chain" id="PRO_5004788608" description="DUF4249 domain-containing protein" evidence="1">
    <location>
        <begin position="19"/>
        <end position="267"/>
    </location>
</feature>
<evidence type="ECO:0000313" key="2">
    <source>
        <dbReference type="EMBL" id="AHF18090.1"/>
    </source>
</evidence>
<dbReference type="PROSITE" id="PS51257">
    <property type="entry name" value="PROKAR_LIPOPROTEIN"/>
    <property type="match status" value="1"/>
</dbReference>
<dbReference type="AlphaFoldDB" id="W0F4T4"/>